<keyword evidence="2" id="KW-0678">Repressor</keyword>
<organism evidence="3 4">
    <name type="scientific">Bacillus carboniphilus</name>
    <dbReference type="NCBI Taxonomy" id="86663"/>
    <lineage>
        <taxon>Bacteria</taxon>
        <taxon>Bacillati</taxon>
        <taxon>Bacillota</taxon>
        <taxon>Bacilli</taxon>
        <taxon>Bacillales</taxon>
        <taxon>Bacillaceae</taxon>
        <taxon>Bacillus</taxon>
    </lineage>
</organism>
<reference evidence="3 4" key="1">
    <citation type="submission" date="2023-06" db="EMBL/GenBank/DDBJ databases">
        <title>Five Gram-positive bacteria isolated from mangrove sediments in Shenzhen, Guangdong, China.</title>
        <authorList>
            <person name="Yu S."/>
            <person name="Zheng W."/>
            <person name="Huang Y."/>
        </authorList>
    </citation>
    <scope>NUCLEOTIDE SEQUENCE [LARGE SCALE GENOMIC DNA]</scope>
    <source>
        <strain evidence="3 4">SaN35-3</strain>
    </source>
</reference>
<dbReference type="PANTHER" id="PTHR21043:SF0">
    <property type="entry name" value="MITOCHONDRIAL ASSEMBLY OF RIBOSOMAL LARGE SUBUNIT PROTEIN 1"/>
    <property type="match status" value="1"/>
</dbReference>
<comment type="subunit">
    <text evidence="2">Interacts with ribosomal protein uL14 (rplN).</text>
</comment>
<dbReference type="Proteomes" id="UP001197974">
    <property type="component" value="Chromosome"/>
</dbReference>
<name>A0ABY9K267_9BACI</name>
<dbReference type="Gene3D" id="3.30.460.10">
    <property type="entry name" value="Beta Polymerase, domain 2"/>
    <property type="match status" value="1"/>
</dbReference>
<dbReference type="InterPro" id="IPR043519">
    <property type="entry name" value="NT_sf"/>
</dbReference>
<dbReference type="NCBIfam" id="TIGR00090">
    <property type="entry name" value="rsfS_iojap_ybeB"/>
    <property type="match status" value="1"/>
</dbReference>
<sequence length="117" mass="13468">MTSKDILSVVVKAADQKKAEEMLSLNVKNISLVADYFFICHGNNHKQVQAIAKEIKEVAQENGIEVKRLEGYHEARWILIDLGEVIAHIFYHEERSYYNLEKLWGDAPIETVLSERP</sequence>
<comment type="function">
    <text evidence="2">Functions as a ribosomal silencing factor. Interacts with ribosomal protein uL14 (rplN), blocking formation of intersubunit bridge B8. Prevents association of the 30S and 50S ribosomal subunits and the formation of functional ribosomes, thus repressing translation.</text>
</comment>
<keyword evidence="4" id="KW-1185">Reference proteome</keyword>
<protein>
    <recommendedName>
        <fullName evidence="2">Ribosomal silencing factor RsfS</fullName>
    </recommendedName>
</protein>
<evidence type="ECO:0000313" key="4">
    <source>
        <dbReference type="Proteomes" id="UP001197974"/>
    </source>
</evidence>
<accession>A0ABY9K267</accession>
<dbReference type="InterPro" id="IPR004394">
    <property type="entry name" value="Iojap/RsfS/C7orf30"/>
</dbReference>
<evidence type="ECO:0000256" key="1">
    <source>
        <dbReference type="ARBA" id="ARBA00010574"/>
    </source>
</evidence>
<keyword evidence="2" id="KW-0963">Cytoplasm</keyword>
<evidence type="ECO:0000313" key="3">
    <source>
        <dbReference type="EMBL" id="WLR44011.1"/>
    </source>
</evidence>
<dbReference type="PANTHER" id="PTHR21043">
    <property type="entry name" value="IOJAP SUPERFAMILY ORTHOLOG"/>
    <property type="match status" value="1"/>
</dbReference>
<gene>
    <name evidence="2 3" type="primary">rsfS</name>
    <name evidence="3" type="ORF">LC087_07885</name>
</gene>
<dbReference type="HAMAP" id="MF_01477">
    <property type="entry name" value="Iojap_RsfS"/>
    <property type="match status" value="1"/>
</dbReference>
<dbReference type="EMBL" id="CP129013">
    <property type="protein sequence ID" value="WLR44011.1"/>
    <property type="molecule type" value="Genomic_DNA"/>
</dbReference>
<keyword evidence="2" id="KW-0810">Translation regulation</keyword>
<proteinExistence type="inferred from homology"/>
<dbReference type="RefSeq" id="WP_226539831.1">
    <property type="nucleotide sequence ID" value="NZ_CP129013.1"/>
</dbReference>
<evidence type="ECO:0000256" key="2">
    <source>
        <dbReference type="HAMAP-Rule" id="MF_01477"/>
    </source>
</evidence>
<dbReference type="Pfam" id="PF02410">
    <property type="entry name" value="RsfS"/>
    <property type="match status" value="1"/>
</dbReference>
<comment type="similarity">
    <text evidence="1 2">Belongs to the Iojap/RsfS family.</text>
</comment>
<comment type="subcellular location">
    <subcellularLocation>
        <location evidence="2">Cytoplasm</location>
    </subcellularLocation>
</comment>
<dbReference type="SUPFAM" id="SSF81301">
    <property type="entry name" value="Nucleotidyltransferase"/>
    <property type="match status" value="1"/>
</dbReference>